<evidence type="ECO:0000256" key="6">
    <source>
        <dbReference type="ARBA" id="ARBA00023054"/>
    </source>
</evidence>
<evidence type="ECO:0000259" key="9">
    <source>
        <dbReference type="Pfam" id="PF21289"/>
    </source>
</evidence>
<dbReference type="Gene3D" id="1.10.220.100">
    <property type="entry name" value="conserved c-terminal region of ge- 1"/>
    <property type="match status" value="1"/>
</dbReference>
<dbReference type="InterPro" id="IPR032401">
    <property type="entry name" value="EDC4_WD40"/>
</dbReference>
<dbReference type="Pfam" id="PF16529">
    <property type="entry name" value="Ge1_WD40"/>
    <property type="match status" value="1"/>
</dbReference>
<feature type="region of interest" description="Disordered" evidence="7">
    <location>
        <begin position="645"/>
        <end position="674"/>
    </location>
</feature>
<feature type="compositionally biased region" description="Low complexity" evidence="7">
    <location>
        <begin position="18"/>
        <end position="29"/>
    </location>
</feature>
<dbReference type="GO" id="GO:0000932">
    <property type="term" value="C:P-body"/>
    <property type="evidence" value="ECO:0007669"/>
    <property type="project" value="UniProtKB-SubCell"/>
</dbReference>
<evidence type="ECO:0000256" key="3">
    <source>
        <dbReference type="ARBA" id="ARBA00022490"/>
    </source>
</evidence>
<dbReference type="InterPro" id="IPR045152">
    <property type="entry name" value="EDC4-like"/>
</dbReference>
<gene>
    <name evidence="10" type="ORF">R1flu_007572</name>
</gene>
<feature type="compositionally biased region" description="Low complexity" evidence="7">
    <location>
        <begin position="756"/>
        <end position="767"/>
    </location>
</feature>
<dbReference type="EMBL" id="JBHFFA010000003">
    <property type="protein sequence ID" value="KAL2636093.1"/>
    <property type="molecule type" value="Genomic_DNA"/>
</dbReference>
<evidence type="ECO:0008006" key="12">
    <source>
        <dbReference type="Google" id="ProtNLM"/>
    </source>
</evidence>
<evidence type="ECO:0000256" key="5">
    <source>
        <dbReference type="ARBA" id="ARBA00022737"/>
    </source>
</evidence>
<dbReference type="Pfam" id="PF00400">
    <property type="entry name" value="WD40"/>
    <property type="match status" value="1"/>
</dbReference>
<dbReference type="InterPro" id="IPR049404">
    <property type="entry name" value="EDC4_C"/>
</dbReference>
<dbReference type="InterPro" id="IPR044938">
    <property type="entry name" value="EDC4_C_sf"/>
</dbReference>
<feature type="domain" description="Enhancer of mRNA-decapping protein 4 C-terminal" evidence="9">
    <location>
        <begin position="1312"/>
        <end position="1429"/>
    </location>
</feature>
<protein>
    <recommendedName>
        <fullName evidence="12">Enhancer of mRNA-decapping protein 4 WD40 repeat region domain-containing protein</fullName>
    </recommendedName>
</protein>
<dbReference type="SUPFAM" id="SSF50978">
    <property type="entry name" value="WD40 repeat-like"/>
    <property type="match status" value="1"/>
</dbReference>
<feature type="compositionally biased region" description="Basic and acidic residues" evidence="7">
    <location>
        <begin position="910"/>
        <end position="932"/>
    </location>
</feature>
<dbReference type="PANTHER" id="PTHR15598:SF5">
    <property type="entry name" value="ENHANCER OF MRNA-DECAPPING PROTEIN 4"/>
    <property type="match status" value="1"/>
</dbReference>
<feature type="compositionally biased region" description="Low complexity" evidence="7">
    <location>
        <begin position="969"/>
        <end position="995"/>
    </location>
</feature>
<evidence type="ECO:0000256" key="1">
    <source>
        <dbReference type="ARBA" id="ARBA00004201"/>
    </source>
</evidence>
<keyword evidence="6" id="KW-0175">Coiled coil</keyword>
<comment type="subcellular location">
    <subcellularLocation>
        <location evidence="1">Cytoplasm</location>
        <location evidence="1">P-body</location>
    </subcellularLocation>
</comment>
<dbReference type="Proteomes" id="UP001605036">
    <property type="component" value="Unassembled WGS sequence"/>
</dbReference>
<feature type="region of interest" description="Disordered" evidence="7">
    <location>
        <begin position="889"/>
        <end position="1004"/>
    </location>
</feature>
<feature type="region of interest" description="Disordered" evidence="7">
    <location>
        <begin position="1"/>
        <end position="97"/>
    </location>
</feature>
<reference evidence="10 11" key="1">
    <citation type="submission" date="2024-09" db="EMBL/GenBank/DDBJ databases">
        <title>Chromosome-scale assembly of Riccia fluitans.</title>
        <authorList>
            <person name="Paukszto L."/>
            <person name="Sawicki J."/>
            <person name="Karawczyk K."/>
            <person name="Piernik-Szablinska J."/>
            <person name="Szczecinska M."/>
            <person name="Mazdziarz M."/>
        </authorList>
    </citation>
    <scope>NUCLEOTIDE SEQUENCE [LARGE SCALE GENOMIC DNA]</scope>
    <source>
        <strain evidence="10">Rf_01</strain>
        <tissue evidence="10">Aerial parts of the thallus</tissue>
    </source>
</reference>
<name>A0ABD1YZ90_9MARC</name>
<dbReference type="InterPro" id="IPR001680">
    <property type="entry name" value="WD40_rpt"/>
</dbReference>
<accession>A0ABD1YZ90</accession>
<evidence type="ECO:0000313" key="11">
    <source>
        <dbReference type="Proteomes" id="UP001605036"/>
    </source>
</evidence>
<evidence type="ECO:0000313" key="10">
    <source>
        <dbReference type="EMBL" id="KAL2636093.1"/>
    </source>
</evidence>
<feature type="region of interest" description="Disordered" evidence="7">
    <location>
        <begin position="737"/>
        <end position="778"/>
    </location>
</feature>
<evidence type="ECO:0000256" key="7">
    <source>
        <dbReference type="SAM" id="MobiDB-lite"/>
    </source>
</evidence>
<proteinExistence type="inferred from homology"/>
<feature type="domain" description="Enhancer of mRNA-decapping protein 4 WD40 repeat region" evidence="8">
    <location>
        <begin position="176"/>
        <end position="281"/>
    </location>
</feature>
<evidence type="ECO:0000259" key="8">
    <source>
        <dbReference type="Pfam" id="PF16529"/>
    </source>
</evidence>
<dbReference type="FunFam" id="1.10.220.100:FF:000001">
    <property type="entry name" value="Enhancer of mRNA-decapping protein 4"/>
    <property type="match status" value="1"/>
</dbReference>
<keyword evidence="11" id="KW-1185">Reference proteome</keyword>
<dbReference type="InterPro" id="IPR015943">
    <property type="entry name" value="WD40/YVTN_repeat-like_dom_sf"/>
</dbReference>
<organism evidence="10 11">
    <name type="scientific">Riccia fluitans</name>
    <dbReference type="NCBI Taxonomy" id="41844"/>
    <lineage>
        <taxon>Eukaryota</taxon>
        <taxon>Viridiplantae</taxon>
        <taxon>Streptophyta</taxon>
        <taxon>Embryophyta</taxon>
        <taxon>Marchantiophyta</taxon>
        <taxon>Marchantiopsida</taxon>
        <taxon>Marchantiidae</taxon>
        <taxon>Marchantiales</taxon>
        <taxon>Ricciaceae</taxon>
        <taxon>Riccia</taxon>
    </lineage>
</organism>
<feature type="compositionally biased region" description="Polar residues" evidence="7">
    <location>
        <begin position="40"/>
        <end position="97"/>
    </location>
</feature>
<keyword evidence="5" id="KW-0677">Repeat</keyword>
<feature type="region of interest" description="Disordered" evidence="7">
    <location>
        <begin position="819"/>
        <end position="845"/>
    </location>
</feature>
<evidence type="ECO:0000256" key="4">
    <source>
        <dbReference type="ARBA" id="ARBA00022574"/>
    </source>
</evidence>
<keyword evidence="4" id="KW-0853">WD repeat</keyword>
<comment type="similarity">
    <text evidence="2">Belongs to the WD repeat EDC4 family.</text>
</comment>
<dbReference type="PANTHER" id="PTHR15598">
    <property type="entry name" value="ENHANCER OF MRNA-DECAPPING PROTEIN 4"/>
    <property type="match status" value="1"/>
</dbReference>
<sequence length="1443" mass="154316">MGTSGPSGGFDIQNFFKSAPPSSLSSYTPPSAPYPPPNHPYQTSSSHPFPPLNNFTPSNSYTSGNSFTSLPGSYPYNSQQTPGIQSQGTLPYNSQQTPGMYHPYMHYPQDHGPRPPPYPAAPYPTTSYAPPGSKPPRGRALKGEHVAYDVDVRQSGEAQPQLEVSPITVYGSDPVLVLGRQIAVNRSYICYGLRAGTIRILNINTALRVLLRGHSQRVTDMVFFAEDVHLLASASTDGRVFVRKIVEGSSEDGRMEIKDHILVAMQIVGDWESVHPRVCWHSQMQDILVVGIGKYVLTVDVNKFRANAPAGGFTAEDPPVCDVNNPLEGVHVVGEHKADVTDLSVPLWIPTCFASASQDGTVIIWGDKKMNPLSVFTPHQGQPVNSVAFISAPRRPDHAVLVTAGPFNRELKLWAQSTVDGLPPKAGGGTWQCIQTLELKSSASEGRLDKAFFNQVLVVPRASLILLANAKKNAIYVVHFEFGSTAAATRMDYLAEFSVTMPILSLTATSEGVSDGEGTVQVYCVQTQAIQQYALDLCQCLPPPEEPSIDIAATLDKGVIGSQGSSPLAQQSFAHVDGGYPIILGELSAVSTSTSAIPPATGASPAGPGIASVFSGQTEASASYEQSSSYSEVTVLTETTVLKTSDADTLEDNDSVGRFSDSPSAPNMRPVSPAQLPSFLKRQSQSESPTKVSEDGYVLVTTTSAGSGGSADQSDSMLVQEQQPIESLLTEVGRLESVSTTSHGGDEVFEKEEDAGLGSASKSSKSLPAQQNSNSGPVHLITPSELMSMVARSKASEVDVNVPASPPAVAANPCKVEANTDEETSTSGAECLRAEPSVSAESSIPQTEIAPVRELGYDDLSAMIAEAKELKEQIKSSLDYSNKEYNWEGNVPAETVPSEESQQVEEGETLEDRDHPVSSPAEEAHEQAKDLSVKAGEVTSAVIPPSQTSAVVKGRKNKNKTNIGGSGVGSVPPVSLSSPLPISVSTVGSSVPSEGEGSGTGGSGLSDANLAYQVASMQESLSQLVTMQKELQKQMTVMVAIPVSKEGKRIEGALGQRMEKLLKAHVDAMWARIQEDSMKKEKLERDRVQQLTNLLSNSLSKDLPATVERIFKKELTTIGPVIARLVAPTVEKTTLTAVSDALQKGLLEKVIPQLEKVIATKLEAAVSRQLQTQLQLVLRPALQDGLRTSFETALLPGFERSCQAMFEQIDSTFQRGLSEHTAGVQQQFEASHSALAASLQDTMLSASSLATSLKSEISEGQRKLIALAENAGANAARASLTAVKQTNGGLPDKVLSLQHLEESLDPTIELTRLVNERKLEEAFNKALSLSDVAIVSWLCNQVDLKALFSIVPLPLSQGVLLSLVQQLGCDLGKDTAHKLEWIREGALALNPKDPVLAPHMRPFLEQLYQNLHRQMHLTTAGGELANSMRLVLHVVNSLLTACK</sequence>
<feature type="compositionally biased region" description="Pro residues" evidence="7">
    <location>
        <begin position="30"/>
        <end position="39"/>
    </location>
</feature>
<comment type="caution">
    <text evidence="10">The sequence shown here is derived from an EMBL/GenBank/DDBJ whole genome shotgun (WGS) entry which is preliminary data.</text>
</comment>
<dbReference type="InterPro" id="IPR036322">
    <property type="entry name" value="WD40_repeat_dom_sf"/>
</dbReference>
<dbReference type="Pfam" id="PF21289">
    <property type="entry name" value="EDC4_C"/>
    <property type="match status" value="1"/>
</dbReference>
<dbReference type="Gene3D" id="2.130.10.10">
    <property type="entry name" value="YVTN repeat-like/Quinoprotein amine dehydrogenase"/>
    <property type="match status" value="1"/>
</dbReference>
<dbReference type="SMART" id="SM00320">
    <property type="entry name" value="WD40"/>
    <property type="match status" value="3"/>
</dbReference>
<keyword evidence="3" id="KW-0963">Cytoplasm</keyword>
<evidence type="ECO:0000256" key="2">
    <source>
        <dbReference type="ARBA" id="ARBA00009639"/>
    </source>
</evidence>